<evidence type="ECO:0000313" key="8">
    <source>
        <dbReference type="EMBL" id="KAF2072229.1"/>
    </source>
</evidence>
<evidence type="ECO:0000256" key="4">
    <source>
        <dbReference type="PROSITE-ProRule" id="PRU00221"/>
    </source>
</evidence>
<evidence type="ECO:0000256" key="1">
    <source>
        <dbReference type="ARBA" id="ARBA00009713"/>
    </source>
</evidence>
<dbReference type="InterPro" id="IPR037593">
    <property type="entry name" value="MIOS/Sea4"/>
</dbReference>
<dbReference type="Pfam" id="PF21719">
    <property type="entry name" value="MIOS_a-sol"/>
    <property type="match status" value="1"/>
</dbReference>
<evidence type="ECO:0000313" key="9">
    <source>
        <dbReference type="Proteomes" id="UP000695562"/>
    </source>
</evidence>
<name>A0A8J4PTF6_9MYCE</name>
<dbReference type="GO" id="GO:0005737">
    <property type="term" value="C:cytoplasm"/>
    <property type="evidence" value="ECO:0007669"/>
    <property type="project" value="TreeGrafter"/>
</dbReference>
<protein>
    <recommendedName>
        <fullName evidence="10">WD repeat protein mio zinc-ribbon like domain-containing protein</fullName>
    </recommendedName>
</protein>
<feature type="region of interest" description="Disordered" evidence="5">
    <location>
        <begin position="443"/>
        <end position="467"/>
    </location>
</feature>
<evidence type="ECO:0000256" key="5">
    <source>
        <dbReference type="SAM" id="MobiDB-lite"/>
    </source>
</evidence>
<dbReference type="InterPro" id="IPR015943">
    <property type="entry name" value="WD40/YVTN_repeat-like_dom_sf"/>
</dbReference>
<proteinExistence type="inferred from homology"/>
<dbReference type="AlphaFoldDB" id="A0A8J4PTF6"/>
<dbReference type="Proteomes" id="UP000695562">
    <property type="component" value="Unassembled WGS sequence"/>
</dbReference>
<dbReference type="InterPro" id="IPR036322">
    <property type="entry name" value="WD40_repeat_dom_sf"/>
</dbReference>
<evidence type="ECO:0000259" key="7">
    <source>
        <dbReference type="Pfam" id="PF21719"/>
    </source>
</evidence>
<dbReference type="OrthoDB" id="341486at2759"/>
<dbReference type="PANTHER" id="PTHR16453">
    <property type="entry name" value="WD40 DOMAIN-CONTAINING PROTEIN MIO FAMILY MEMBER"/>
    <property type="match status" value="1"/>
</dbReference>
<evidence type="ECO:0008006" key="10">
    <source>
        <dbReference type="Google" id="ProtNLM"/>
    </source>
</evidence>
<dbReference type="InterPro" id="IPR031488">
    <property type="entry name" value="Zn_ribbon_mio"/>
</dbReference>
<evidence type="ECO:0000256" key="2">
    <source>
        <dbReference type="ARBA" id="ARBA00022574"/>
    </source>
</evidence>
<dbReference type="InterPro" id="IPR001680">
    <property type="entry name" value="WD40_rpt"/>
</dbReference>
<feature type="repeat" description="WD" evidence="4">
    <location>
        <begin position="358"/>
        <end position="393"/>
    </location>
</feature>
<dbReference type="SUPFAM" id="SSF50978">
    <property type="entry name" value="WD40 repeat-like"/>
    <property type="match status" value="1"/>
</dbReference>
<gene>
    <name evidence="8" type="ORF">CYY_006452</name>
</gene>
<dbReference type="InterPro" id="IPR049092">
    <property type="entry name" value="MIOS_a-sol"/>
</dbReference>
<organism evidence="8 9">
    <name type="scientific">Polysphondylium violaceum</name>
    <dbReference type="NCBI Taxonomy" id="133409"/>
    <lineage>
        <taxon>Eukaryota</taxon>
        <taxon>Amoebozoa</taxon>
        <taxon>Evosea</taxon>
        <taxon>Eumycetozoa</taxon>
        <taxon>Dictyostelia</taxon>
        <taxon>Dictyosteliales</taxon>
        <taxon>Dictyosteliaceae</taxon>
        <taxon>Polysphondylium</taxon>
    </lineage>
</organism>
<dbReference type="PROSITE" id="PS50294">
    <property type="entry name" value="WD_REPEATS_REGION"/>
    <property type="match status" value="1"/>
</dbReference>
<keyword evidence="3" id="KW-0677">Repeat</keyword>
<reference evidence="8" key="1">
    <citation type="submission" date="2020-01" db="EMBL/GenBank/DDBJ databases">
        <title>Development of genomics and gene disruption for Polysphondylium violaceum indicates a role for the polyketide synthase stlB in stalk morphogenesis.</title>
        <authorList>
            <person name="Narita B."/>
            <person name="Kawabe Y."/>
            <person name="Kin K."/>
            <person name="Saito T."/>
            <person name="Gibbs R."/>
            <person name="Kuspa A."/>
            <person name="Muzny D."/>
            <person name="Queller D."/>
            <person name="Richards S."/>
            <person name="Strassman J."/>
            <person name="Sucgang R."/>
            <person name="Worley K."/>
            <person name="Schaap P."/>
        </authorList>
    </citation>
    <scope>NUCLEOTIDE SEQUENCE</scope>
    <source>
        <strain evidence="8">QSvi11</strain>
    </source>
</reference>
<feature type="region of interest" description="Disordered" evidence="5">
    <location>
        <begin position="97"/>
        <end position="158"/>
    </location>
</feature>
<evidence type="ECO:0000256" key="3">
    <source>
        <dbReference type="ARBA" id="ARBA00022737"/>
    </source>
</evidence>
<dbReference type="Pfam" id="PF21720">
    <property type="entry name" value="MIOS_WD40"/>
    <property type="match status" value="2"/>
</dbReference>
<evidence type="ECO:0000259" key="6">
    <source>
        <dbReference type="Pfam" id="PF17034"/>
    </source>
</evidence>
<feature type="domain" description="GATOR2 complex protein MIO zinc-ribbon like" evidence="6">
    <location>
        <begin position="911"/>
        <end position="1027"/>
    </location>
</feature>
<sequence>MSTVQNSTSRKRIIQWSPHDTNSFIVGSNDIRLYNIKYTDSFDNGIYHHSHHHHSSTNRQQYINEDSAVALDQYSNSVSSPSSPYLINNKLSHHNSTGSIANVGKNFNNNNNSNNRFSLPQQNHHNHQHGNSNSHSHHNSSNKDQSNNTGAFSYDIEYPQDGWEPKDKKSISLISVNSEVQLMKCMSWSPDQSDPNLVACGLTNGRAILTSFSSVNRILKEFAPRHIRACNTLAWNPIFKHQIAVGLDKVRGDMSTLVWDINYINSFKQQQQQHHQQSIKGGLVDAPHTISQISDNSFSTITNDYTETIYQPLSEFTLSEATLSLAWLPNSPHCLMVGTGSKWLKIYDIRDTNTSQALTTHQKSVSGLCFDPFDSNRFATMGEDSLVRIWDLRKFDESILTINTNCKSLQQIEWCPTRSGVLATVGKDKNTIKLWDIKSPIDLSKSPKPDRKQSISNYDPNTITKPTKTHHSTEIIASFSWHPTNECRMLTVSYSGVIEVVSMNENIPISWSPHGNLSFSHGNHLLEGPSKGTTIEPDLNIYKNLKNEDGRYDRDISLKMKERAKFGYSANVEENVNLGTKINDEGINFLWNWISKTPGQIRTHKKKMLINEETQKDKNDFVGIHHILFDSDNYFLNPSVENVCGFLHYKSHNRFLCSSICGWGVSPSLPLELIISKLEKQYLYEKAVAMAVFHLDIKKAMVVLNNVSNLSKSALSPSLSKDREFNLKVLSIALAGFGDSGNTNPIWRETCKSTAKSFSDPYLKTCLEFLSTSDSKEIYNVIEDSSINLADKIALACRYLDHQDLSTFIDKNTLAVTEMGNLQGVLLTGLTEKGIDLLQNYIDRTADIQTACLAISVVVPKIFRDKRVSKWHSIYSDLLDHWSLWHERATLDIQRAANKAEPTQPQIFAKCGYCQNSFSFEAVTAASMVGGRSQARPNFKSKVPCCPSCKQSLPRCCLCLLPLNCMVPAVDYKKPTDRESWKAGAEPFEDWFTWCQTCRHGGHAQHILDWFQEHSVCPVTDCTCRCSSL</sequence>
<dbReference type="PROSITE" id="PS50082">
    <property type="entry name" value="WD_REPEATS_2"/>
    <property type="match status" value="1"/>
</dbReference>
<dbReference type="PANTHER" id="PTHR16453:SF9">
    <property type="entry name" value="GATOR COMPLEX PROTEIN MIOS"/>
    <property type="match status" value="1"/>
</dbReference>
<keyword evidence="9" id="KW-1185">Reference proteome</keyword>
<dbReference type="CDD" id="cd16691">
    <property type="entry name" value="mRING-H2-C3H3C2_Mio"/>
    <property type="match status" value="1"/>
</dbReference>
<feature type="domain" description="MIOS-like alpha-solenoid" evidence="7">
    <location>
        <begin position="560"/>
        <end position="799"/>
    </location>
</feature>
<keyword evidence="2 4" id="KW-0853">WD repeat</keyword>
<feature type="compositionally biased region" description="Low complexity" evidence="5">
    <location>
        <begin position="106"/>
        <end position="134"/>
    </location>
</feature>
<comment type="caution">
    <text evidence="8">The sequence shown here is derived from an EMBL/GenBank/DDBJ whole genome shotgun (WGS) entry which is preliminary data.</text>
</comment>
<feature type="compositionally biased region" description="Polar residues" evidence="5">
    <location>
        <begin position="454"/>
        <end position="466"/>
    </location>
</feature>
<accession>A0A8J4PTF6</accession>
<dbReference type="SMART" id="SM00320">
    <property type="entry name" value="WD40"/>
    <property type="match status" value="7"/>
</dbReference>
<comment type="similarity">
    <text evidence="1">Belongs to the WD repeat mio family.</text>
</comment>
<dbReference type="Gene3D" id="2.130.10.10">
    <property type="entry name" value="YVTN repeat-like/Quinoprotein amine dehydrogenase"/>
    <property type="match status" value="2"/>
</dbReference>
<dbReference type="EMBL" id="AJWJ01000298">
    <property type="protein sequence ID" value="KAF2072229.1"/>
    <property type="molecule type" value="Genomic_DNA"/>
</dbReference>
<dbReference type="Pfam" id="PF17034">
    <property type="entry name" value="zinc_ribbon_16"/>
    <property type="match status" value="1"/>
</dbReference>